<proteinExistence type="inferred from homology"/>
<dbReference type="PANTHER" id="PTHR38769">
    <property type="entry name" value="UPF0381 PROTEIN YFCZ-RELATED"/>
    <property type="match status" value="1"/>
</dbReference>
<evidence type="ECO:0000256" key="1">
    <source>
        <dbReference type="ARBA" id="ARBA00006201"/>
    </source>
</evidence>
<dbReference type="Gene3D" id="3.30.70.860">
    <property type="match status" value="1"/>
</dbReference>
<sequence>MKDTGDYESVACNCVEVGTLIREDDTLLTLNFCDNDQMSAREQFTRMEKDARSVGSGNCQIKSEVIEEGGKPYIRAMFDFDCTAEKLIFQMKHK</sequence>
<accession>A0ABT3MZ51</accession>
<comment type="caution">
    <text evidence="2">The sequence shown here is derived from an EMBL/GenBank/DDBJ whole genome shotgun (WGS) entry which is preliminary data.</text>
</comment>
<protein>
    <submittedName>
        <fullName evidence="2">YfcZ/YiiS family protein</fullName>
    </submittedName>
</protein>
<dbReference type="InterPro" id="IPR035571">
    <property type="entry name" value="UPF0234-like_C"/>
</dbReference>
<name>A0ABT3MZ51_9GAMM</name>
<gene>
    <name evidence="2" type="ORF">NX722_18955</name>
</gene>
<dbReference type="Pfam" id="PF04175">
    <property type="entry name" value="DUF406"/>
    <property type="match status" value="1"/>
</dbReference>
<comment type="similarity">
    <text evidence="1">Belongs to the UPF0381 family.</text>
</comment>
<dbReference type="Proteomes" id="UP001209854">
    <property type="component" value="Unassembled WGS sequence"/>
</dbReference>
<dbReference type="PANTHER" id="PTHR38769:SF1">
    <property type="entry name" value="UPF0381 PROTEIN YFCZ-RELATED"/>
    <property type="match status" value="1"/>
</dbReference>
<keyword evidence="3" id="KW-1185">Reference proteome</keyword>
<organism evidence="2 3">
    <name type="scientific">Endozoicomonas gorgoniicola</name>
    <dbReference type="NCBI Taxonomy" id="1234144"/>
    <lineage>
        <taxon>Bacteria</taxon>
        <taxon>Pseudomonadati</taxon>
        <taxon>Pseudomonadota</taxon>
        <taxon>Gammaproteobacteria</taxon>
        <taxon>Oceanospirillales</taxon>
        <taxon>Endozoicomonadaceae</taxon>
        <taxon>Endozoicomonas</taxon>
    </lineage>
</organism>
<dbReference type="RefSeq" id="WP_262564420.1">
    <property type="nucleotide sequence ID" value="NZ_JAPFCC010000001.1"/>
</dbReference>
<evidence type="ECO:0000313" key="3">
    <source>
        <dbReference type="Proteomes" id="UP001209854"/>
    </source>
</evidence>
<dbReference type="EMBL" id="JAPFCC010000001">
    <property type="protein sequence ID" value="MCW7554661.1"/>
    <property type="molecule type" value="Genomic_DNA"/>
</dbReference>
<reference evidence="2 3" key="1">
    <citation type="submission" date="2022-10" db="EMBL/GenBank/DDBJ databases">
        <title>High-quality genome sequences of two octocoral-associated bacteria, Endozoicomonas euniceicola EF212 and Endozoicomonas gorgoniicola PS125.</title>
        <authorList>
            <person name="Chiou Y.-J."/>
            <person name="Chen Y.-H."/>
        </authorList>
    </citation>
    <scope>NUCLEOTIDE SEQUENCE [LARGE SCALE GENOMIC DNA]</scope>
    <source>
        <strain evidence="2 3">PS125</strain>
    </source>
</reference>
<evidence type="ECO:0000313" key="2">
    <source>
        <dbReference type="EMBL" id="MCW7554661.1"/>
    </source>
</evidence>
<dbReference type="InterPro" id="IPR005272">
    <property type="entry name" value="DUF406"/>
</dbReference>